<dbReference type="Proteomes" id="UP000288227">
    <property type="component" value="Unassembled WGS sequence"/>
</dbReference>
<evidence type="ECO:0000313" key="2">
    <source>
        <dbReference type="EMBL" id="GCC52721.1"/>
    </source>
</evidence>
<dbReference type="CDD" id="cd00165">
    <property type="entry name" value="S4"/>
    <property type="match status" value="1"/>
</dbReference>
<proteinExistence type="predicted"/>
<evidence type="ECO:0000256" key="1">
    <source>
        <dbReference type="PROSITE-ProRule" id="PRU00182"/>
    </source>
</evidence>
<sequence length="70" mass="7984">MENFTLKEGEEYIELKNLIKLLGWVDSGSEAHALIDNQEIKVNGAIETQRRKKIRRGDVVVFGNNKAEVK</sequence>
<organism evidence="2 3">
    <name type="scientific">Chryseotalea sanaruensis</name>
    <dbReference type="NCBI Taxonomy" id="2482724"/>
    <lineage>
        <taxon>Bacteria</taxon>
        <taxon>Pseudomonadati</taxon>
        <taxon>Bacteroidota</taxon>
        <taxon>Cytophagia</taxon>
        <taxon>Cytophagales</taxon>
        <taxon>Chryseotaleaceae</taxon>
        <taxon>Chryseotalea</taxon>
    </lineage>
</organism>
<dbReference type="RefSeq" id="WP_127123372.1">
    <property type="nucleotide sequence ID" value="NZ_BHXQ01000005.1"/>
</dbReference>
<protein>
    <submittedName>
        <fullName evidence="2">Ribosome-associated protein</fullName>
    </submittedName>
</protein>
<keyword evidence="1" id="KW-0694">RNA-binding</keyword>
<dbReference type="SUPFAM" id="SSF55174">
    <property type="entry name" value="Alpha-L RNA-binding motif"/>
    <property type="match status" value="1"/>
</dbReference>
<evidence type="ECO:0000313" key="3">
    <source>
        <dbReference type="Proteomes" id="UP000288227"/>
    </source>
</evidence>
<dbReference type="Gene3D" id="3.10.290.10">
    <property type="entry name" value="RNA-binding S4 domain"/>
    <property type="match status" value="1"/>
</dbReference>
<comment type="caution">
    <text evidence="2">The sequence shown here is derived from an EMBL/GenBank/DDBJ whole genome shotgun (WGS) entry which is preliminary data.</text>
</comment>
<dbReference type="Pfam" id="PF13275">
    <property type="entry name" value="S4_2"/>
    <property type="match status" value="1"/>
</dbReference>
<gene>
    <name evidence="2" type="ORF">SanaruYs_29590</name>
</gene>
<dbReference type="PROSITE" id="PS50889">
    <property type="entry name" value="S4"/>
    <property type="match status" value="1"/>
</dbReference>
<dbReference type="AlphaFoldDB" id="A0A401UCS6"/>
<reference evidence="2 3" key="1">
    <citation type="submission" date="2018-11" db="EMBL/GenBank/DDBJ databases">
        <title>Chryseotalea sanarue gen. nov., sp., nov., a member of the family Cytophagaceae, isolated from a brackish lake in Hamamatsu Japan.</title>
        <authorList>
            <person name="Maejima Y."/>
            <person name="Iino T."/>
            <person name="Muraguchi Y."/>
            <person name="Fukuda K."/>
            <person name="Ohkuma M."/>
            <person name="Moriuchi R."/>
            <person name="Dohra H."/>
            <person name="Kimbara K."/>
            <person name="Shintani M."/>
        </authorList>
    </citation>
    <scope>NUCLEOTIDE SEQUENCE [LARGE SCALE GENOMIC DNA]</scope>
    <source>
        <strain evidence="2 3">Ys</strain>
    </source>
</reference>
<accession>A0A401UCS6</accession>
<name>A0A401UCS6_9BACT</name>
<dbReference type="EMBL" id="BHXQ01000005">
    <property type="protein sequence ID" value="GCC52721.1"/>
    <property type="molecule type" value="Genomic_DNA"/>
</dbReference>
<dbReference type="GO" id="GO:0003723">
    <property type="term" value="F:RNA binding"/>
    <property type="evidence" value="ECO:0007669"/>
    <property type="project" value="UniProtKB-KW"/>
</dbReference>
<dbReference type="OrthoDB" id="9811532at2"/>
<dbReference type="InterPro" id="IPR036986">
    <property type="entry name" value="S4_RNA-bd_sf"/>
</dbReference>
<keyword evidence="3" id="KW-1185">Reference proteome</keyword>